<proteinExistence type="predicted"/>
<evidence type="ECO:0000313" key="1">
    <source>
        <dbReference type="EMBL" id="AKJ01864.1"/>
    </source>
</evidence>
<accession>A0AAC8Q6F7</accession>
<dbReference type="AlphaFoldDB" id="A0AAC8Q6F7"/>
<reference evidence="1 2" key="1">
    <citation type="submission" date="2015-05" db="EMBL/GenBank/DDBJ databases">
        <title>Genome assembly of Archangium gephyra DSM 2261.</title>
        <authorList>
            <person name="Sharma G."/>
            <person name="Subramanian S."/>
        </authorList>
    </citation>
    <scope>NUCLEOTIDE SEQUENCE [LARGE SCALE GENOMIC DNA]</scope>
    <source>
        <strain evidence="1 2">DSM 2261</strain>
    </source>
</reference>
<organism evidence="1 2">
    <name type="scientific">Archangium gephyra</name>
    <dbReference type="NCBI Taxonomy" id="48"/>
    <lineage>
        <taxon>Bacteria</taxon>
        <taxon>Pseudomonadati</taxon>
        <taxon>Myxococcota</taxon>
        <taxon>Myxococcia</taxon>
        <taxon>Myxococcales</taxon>
        <taxon>Cystobacterineae</taxon>
        <taxon>Archangiaceae</taxon>
        <taxon>Archangium</taxon>
    </lineage>
</organism>
<sequence length="37" mass="4333">MLGSRREQELQLRPQLVRHSPAVIFPYHTHGFALLFS</sequence>
<dbReference type="KEGG" id="age:AA314_03490"/>
<gene>
    <name evidence="1" type="ORF">AA314_03490</name>
</gene>
<evidence type="ECO:0000313" key="2">
    <source>
        <dbReference type="Proteomes" id="UP000035579"/>
    </source>
</evidence>
<dbReference type="Proteomes" id="UP000035579">
    <property type="component" value="Chromosome"/>
</dbReference>
<protein>
    <submittedName>
        <fullName evidence="1">Uncharacterized protein</fullName>
    </submittedName>
</protein>
<name>A0AAC8Q6F7_9BACT</name>
<dbReference type="EMBL" id="CP011509">
    <property type="protein sequence ID" value="AKJ01864.1"/>
    <property type="molecule type" value="Genomic_DNA"/>
</dbReference>